<evidence type="ECO:0000256" key="1">
    <source>
        <dbReference type="ARBA" id="ARBA00004496"/>
    </source>
</evidence>
<reference evidence="7" key="1">
    <citation type="submission" date="2022-10" db="EMBL/GenBank/DDBJ databases">
        <title>Culturing micro-colonial fungi from biological soil crusts in the Mojave desert and describing Neophaeococcomyces mojavensis, and introducing the new genera and species Taxawa tesnikishii.</title>
        <authorList>
            <person name="Kurbessoian T."/>
            <person name="Stajich J.E."/>
        </authorList>
    </citation>
    <scope>NUCLEOTIDE SEQUENCE</scope>
    <source>
        <strain evidence="7">TK_1</strain>
    </source>
</reference>
<protein>
    <recommendedName>
        <fullName evidence="9">Mitogen-activated protein kinase organizer 1</fullName>
    </recommendedName>
</protein>
<keyword evidence="8" id="KW-1185">Reference proteome</keyword>
<dbReference type="SMART" id="SM00564">
    <property type="entry name" value="PQQ"/>
    <property type="match status" value="3"/>
</dbReference>
<feature type="repeat" description="WD" evidence="6">
    <location>
        <begin position="56"/>
        <end position="97"/>
    </location>
</feature>
<dbReference type="PANTHER" id="PTHR22842:SF3">
    <property type="entry name" value="WD REPEAT DOMAIN-CONTAINING PROTEIN 83"/>
    <property type="match status" value="1"/>
</dbReference>
<dbReference type="InterPro" id="IPR018391">
    <property type="entry name" value="PQQ_b-propeller_rpt"/>
</dbReference>
<evidence type="ECO:0008006" key="9">
    <source>
        <dbReference type="Google" id="ProtNLM"/>
    </source>
</evidence>
<evidence type="ECO:0000256" key="6">
    <source>
        <dbReference type="PROSITE-ProRule" id="PRU00221"/>
    </source>
</evidence>
<dbReference type="InterPro" id="IPR001680">
    <property type="entry name" value="WD40_rpt"/>
</dbReference>
<dbReference type="EMBL" id="JAPDRL010000082">
    <property type="protein sequence ID" value="KAJ9658826.1"/>
    <property type="molecule type" value="Genomic_DNA"/>
</dbReference>
<dbReference type="Gene3D" id="2.130.10.10">
    <property type="entry name" value="YVTN repeat-like/Quinoprotein amine dehydrogenase"/>
    <property type="match status" value="2"/>
</dbReference>
<feature type="repeat" description="WD" evidence="6">
    <location>
        <begin position="98"/>
        <end position="140"/>
    </location>
</feature>
<evidence type="ECO:0000313" key="7">
    <source>
        <dbReference type="EMBL" id="KAJ9658826.1"/>
    </source>
</evidence>
<dbReference type="InterPro" id="IPR019775">
    <property type="entry name" value="WD40_repeat_CS"/>
</dbReference>
<dbReference type="PROSITE" id="PS00678">
    <property type="entry name" value="WD_REPEATS_1"/>
    <property type="match status" value="2"/>
</dbReference>
<keyword evidence="2" id="KW-0963">Cytoplasm</keyword>
<evidence type="ECO:0000256" key="3">
    <source>
        <dbReference type="ARBA" id="ARBA00022574"/>
    </source>
</evidence>
<keyword evidence="3 6" id="KW-0853">WD repeat</keyword>
<feature type="repeat" description="WD" evidence="6">
    <location>
        <begin position="13"/>
        <end position="55"/>
    </location>
</feature>
<sequence length="316" mass="33751">MSSQFPSRKVATLTGHNGPVHAVTYSAGAGQYILTGSTDRTIRLFNPTTTRLIQSYTAHGYEVLDLAVAADNARFVSVGGDKTVFLWDVATARTLTRFSGHAGRINACAFGGTDDSVIVSGSFDATVRLWDTKSGSHRPLMVLSEAKDSISAVAVVGHEIVAGSVDGRMRLYDLRMGQCFVDVLGHPVTSVTPTKSADSLLVGCLDSVVRLMDRADGKLLKAYKAPGDFVNGNYRVRSTLGLNDSVVVSGSEDGRVFVWDLLSGDVVQRLWHGEARSEDAKSGKRDVVSAVAFCQARKEWCSAGGDGNVVVWGMAE</sequence>
<proteinExistence type="inferred from homology"/>
<feature type="repeat" description="WD" evidence="6">
    <location>
        <begin position="243"/>
        <end position="269"/>
    </location>
</feature>
<dbReference type="CDD" id="cd00200">
    <property type="entry name" value="WD40"/>
    <property type="match status" value="1"/>
</dbReference>
<comment type="similarity">
    <text evidence="5">Belongs to the WD repeat MORG1 family.</text>
</comment>
<keyword evidence="4" id="KW-0677">Repeat</keyword>
<dbReference type="InterPro" id="IPR051980">
    <property type="entry name" value="WD_repeat_MORG1"/>
</dbReference>
<dbReference type="Proteomes" id="UP001172684">
    <property type="component" value="Unassembled WGS sequence"/>
</dbReference>
<comment type="subcellular location">
    <subcellularLocation>
        <location evidence="1">Cytoplasm</location>
    </subcellularLocation>
</comment>
<evidence type="ECO:0000256" key="4">
    <source>
        <dbReference type="ARBA" id="ARBA00022737"/>
    </source>
</evidence>
<dbReference type="InterPro" id="IPR036322">
    <property type="entry name" value="WD40_repeat_dom_sf"/>
</dbReference>
<dbReference type="InterPro" id="IPR015943">
    <property type="entry name" value="WD40/YVTN_repeat-like_dom_sf"/>
</dbReference>
<gene>
    <name evidence="7" type="ORF">H2201_007607</name>
</gene>
<evidence type="ECO:0000313" key="8">
    <source>
        <dbReference type="Proteomes" id="UP001172684"/>
    </source>
</evidence>
<accession>A0ABQ9NIS7</accession>
<dbReference type="PANTHER" id="PTHR22842">
    <property type="entry name" value="WD40 REPEAT PROTEIN"/>
    <property type="match status" value="1"/>
</dbReference>
<dbReference type="PROSITE" id="PS50082">
    <property type="entry name" value="WD_REPEATS_2"/>
    <property type="match status" value="4"/>
</dbReference>
<dbReference type="SUPFAM" id="SSF50978">
    <property type="entry name" value="WD40 repeat-like"/>
    <property type="match status" value="1"/>
</dbReference>
<dbReference type="PRINTS" id="PR00320">
    <property type="entry name" value="GPROTEINBRPT"/>
</dbReference>
<organism evidence="7 8">
    <name type="scientific">Coniosporium apollinis</name>
    <dbReference type="NCBI Taxonomy" id="61459"/>
    <lineage>
        <taxon>Eukaryota</taxon>
        <taxon>Fungi</taxon>
        <taxon>Dikarya</taxon>
        <taxon>Ascomycota</taxon>
        <taxon>Pezizomycotina</taxon>
        <taxon>Dothideomycetes</taxon>
        <taxon>Dothideomycetes incertae sedis</taxon>
        <taxon>Coniosporium</taxon>
    </lineage>
</organism>
<dbReference type="Pfam" id="PF00400">
    <property type="entry name" value="WD40"/>
    <property type="match status" value="4"/>
</dbReference>
<comment type="caution">
    <text evidence="7">The sequence shown here is derived from an EMBL/GenBank/DDBJ whole genome shotgun (WGS) entry which is preliminary data.</text>
</comment>
<name>A0ABQ9NIS7_9PEZI</name>
<evidence type="ECO:0000256" key="5">
    <source>
        <dbReference type="ARBA" id="ARBA00038145"/>
    </source>
</evidence>
<dbReference type="PROSITE" id="PS50294">
    <property type="entry name" value="WD_REPEATS_REGION"/>
    <property type="match status" value="3"/>
</dbReference>
<dbReference type="InterPro" id="IPR020472">
    <property type="entry name" value="WD40_PAC1"/>
</dbReference>
<dbReference type="SMART" id="SM00320">
    <property type="entry name" value="WD40"/>
    <property type="match status" value="7"/>
</dbReference>
<evidence type="ECO:0000256" key="2">
    <source>
        <dbReference type="ARBA" id="ARBA00022490"/>
    </source>
</evidence>